<reference evidence="6" key="1">
    <citation type="journal article" date="2017" name="Genome Biol.">
        <title>Comparative genomics reveals high biological diversity and specific adaptations in the industrially and medically important fungal genus Aspergillus.</title>
        <authorList>
            <person name="de Vries R.P."/>
            <person name="Riley R."/>
            <person name="Wiebenga A."/>
            <person name="Aguilar-Osorio G."/>
            <person name="Amillis S."/>
            <person name="Uchima C.A."/>
            <person name="Anderluh G."/>
            <person name="Asadollahi M."/>
            <person name="Askin M."/>
            <person name="Barry K."/>
            <person name="Battaglia E."/>
            <person name="Bayram O."/>
            <person name="Benocci T."/>
            <person name="Braus-Stromeyer S.A."/>
            <person name="Caldana C."/>
            <person name="Canovas D."/>
            <person name="Cerqueira G.C."/>
            <person name="Chen F."/>
            <person name="Chen W."/>
            <person name="Choi C."/>
            <person name="Clum A."/>
            <person name="Dos Santos R.A."/>
            <person name="Damasio A.R."/>
            <person name="Diallinas G."/>
            <person name="Emri T."/>
            <person name="Fekete E."/>
            <person name="Flipphi M."/>
            <person name="Freyberg S."/>
            <person name="Gallo A."/>
            <person name="Gournas C."/>
            <person name="Habgood R."/>
            <person name="Hainaut M."/>
            <person name="Harispe M.L."/>
            <person name="Henrissat B."/>
            <person name="Hilden K.S."/>
            <person name="Hope R."/>
            <person name="Hossain A."/>
            <person name="Karabika E."/>
            <person name="Karaffa L."/>
            <person name="Karanyi Z."/>
            <person name="Krasevec N."/>
            <person name="Kuo A."/>
            <person name="Kusch H."/>
            <person name="LaButti K."/>
            <person name="Lagendijk E.L."/>
            <person name="Lapidus A."/>
            <person name="Levasseur A."/>
            <person name="Lindquist E."/>
            <person name="Lipzen A."/>
            <person name="Logrieco A.F."/>
            <person name="MacCabe A."/>
            <person name="Maekelae M.R."/>
            <person name="Malavazi I."/>
            <person name="Melin P."/>
            <person name="Meyer V."/>
            <person name="Mielnichuk N."/>
            <person name="Miskei M."/>
            <person name="Molnar A.P."/>
            <person name="Mule G."/>
            <person name="Ngan C.Y."/>
            <person name="Orejas M."/>
            <person name="Orosz E."/>
            <person name="Ouedraogo J.P."/>
            <person name="Overkamp K.M."/>
            <person name="Park H.-S."/>
            <person name="Perrone G."/>
            <person name="Piumi F."/>
            <person name="Punt P.J."/>
            <person name="Ram A.F."/>
            <person name="Ramon A."/>
            <person name="Rauscher S."/>
            <person name="Record E."/>
            <person name="Riano-Pachon D.M."/>
            <person name="Robert V."/>
            <person name="Roehrig J."/>
            <person name="Ruller R."/>
            <person name="Salamov A."/>
            <person name="Salih N.S."/>
            <person name="Samson R.A."/>
            <person name="Sandor E."/>
            <person name="Sanguinetti M."/>
            <person name="Schuetze T."/>
            <person name="Sepcic K."/>
            <person name="Shelest E."/>
            <person name="Sherlock G."/>
            <person name="Sophianopoulou V."/>
            <person name="Squina F.M."/>
            <person name="Sun H."/>
            <person name="Susca A."/>
            <person name="Todd R.B."/>
            <person name="Tsang A."/>
            <person name="Unkles S.E."/>
            <person name="van de Wiele N."/>
            <person name="van Rossen-Uffink D."/>
            <person name="Oliveira J.V."/>
            <person name="Vesth T.C."/>
            <person name="Visser J."/>
            <person name="Yu J.-H."/>
            <person name="Zhou M."/>
            <person name="Andersen M.R."/>
            <person name="Archer D.B."/>
            <person name="Baker S.E."/>
            <person name="Benoit I."/>
            <person name="Brakhage A.A."/>
            <person name="Braus G.H."/>
            <person name="Fischer R."/>
            <person name="Frisvad J.C."/>
            <person name="Goldman G.H."/>
            <person name="Houbraken J."/>
            <person name="Oakley B."/>
            <person name="Pocsi I."/>
            <person name="Scazzocchio C."/>
            <person name="Seiboth B."/>
            <person name="vanKuyk P.A."/>
            <person name="Wortman J."/>
            <person name="Dyer P.S."/>
            <person name="Grigoriev I.V."/>
        </authorList>
    </citation>
    <scope>NUCLEOTIDE SEQUENCE [LARGE SCALE GENOMIC DNA]</scope>
    <source>
        <strain evidence="6">CBS 516.65</strain>
    </source>
</reference>
<keyword evidence="3" id="KW-1133">Transmembrane helix</keyword>
<dbReference type="SMART" id="SM01083">
    <property type="entry name" value="Cir_N"/>
    <property type="match status" value="1"/>
</dbReference>
<feature type="compositionally biased region" description="Basic and acidic residues" evidence="2">
    <location>
        <begin position="148"/>
        <end position="170"/>
    </location>
</feature>
<dbReference type="AlphaFoldDB" id="A0A1L9VU17"/>
<keyword evidence="1" id="KW-0175">Coiled coil</keyword>
<evidence type="ECO:0000256" key="2">
    <source>
        <dbReference type="SAM" id="MobiDB-lite"/>
    </source>
</evidence>
<accession>A0A1L9VU17</accession>
<evidence type="ECO:0000313" key="5">
    <source>
        <dbReference type="EMBL" id="OJJ87423.1"/>
    </source>
</evidence>
<dbReference type="Proteomes" id="UP000184300">
    <property type="component" value="Unassembled WGS sequence"/>
</dbReference>
<feature type="compositionally biased region" description="Basic and acidic residues" evidence="2">
    <location>
        <begin position="101"/>
        <end position="125"/>
    </location>
</feature>
<dbReference type="PANTHER" id="PTHR22093">
    <property type="entry name" value="LEUKOCYTE RECEPTOR CLUSTER LRC MEMBER 1"/>
    <property type="match status" value="1"/>
</dbReference>
<dbReference type="OrthoDB" id="2159131at2759"/>
<keyword evidence="3" id="KW-0472">Membrane</keyword>
<evidence type="ECO:0000259" key="4">
    <source>
        <dbReference type="SMART" id="SM01083"/>
    </source>
</evidence>
<protein>
    <recommendedName>
        <fullName evidence="4">CBF1-interacting co-repressor CIR N-terminal domain-containing protein</fullName>
    </recommendedName>
</protein>
<gene>
    <name evidence="5" type="ORF">ASPGLDRAFT_33135</name>
</gene>
<feature type="transmembrane region" description="Helical" evidence="3">
    <location>
        <begin position="318"/>
        <end position="337"/>
    </location>
</feature>
<dbReference type="InterPro" id="IPR019339">
    <property type="entry name" value="CIR_N_dom"/>
</dbReference>
<dbReference type="EMBL" id="KV878891">
    <property type="protein sequence ID" value="OJJ87423.1"/>
    <property type="molecule type" value="Genomic_DNA"/>
</dbReference>
<evidence type="ECO:0000256" key="3">
    <source>
        <dbReference type="SAM" id="Phobius"/>
    </source>
</evidence>
<name>A0A1L9VU17_ASPGL</name>
<feature type="coiled-coil region" evidence="1">
    <location>
        <begin position="233"/>
        <end position="260"/>
    </location>
</feature>
<dbReference type="PANTHER" id="PTHR22093:SF0">
    <property type="entry name" value="LEUKOCYTE RECEPTOR CLUSTER MEMBER 1"/>
    <property type="match status" value="1"/>
</dbReference>
<feature type="compositionally biased region" description="Basic and acidic residues" evidence="2">
    <location>
        <begin position="20"/>
        <end position="56"/>
    </location>
</feature>
<feature type="transmembrane region" description="Helical" evidence="3">
    <location>
        <begin position="294"/>
        <end position="312"/>
    </location>
</feature>
<evidence type="ECO:0000313" key="6">
    <source>
        <dbReference type="Proteomes" id="UP000184300"/>
    </source>
</evidence>
<feature type="compositionally biased region" description="Polar residues" evidence="2">
    <location>
        <begin position="172"/>
        <end position="194"/>
    </location>
</feature>
<keyword evidence="6" id="KW-1185">Reference proteome</keyword>
<keyword evidence="3" id="KW-0812">Transmembrane</keyword>
<feature type="domain" description="CBF1-interacting co-repressor CIR N-terminal" evidence="4">
    <location>
        <begin position="10"/>
        <end position="46"/>
    </location>
</feature>
<dbReference type="GeneID" id="34460528"/>
<proteinExistence type="predicted"/>
<sequence length="358" mass="40435">MPLHLLGKKSWNVYNPENVARVRRDEAQAKAREEEEERRMQEVDAERRIQILRGERPSTPPPPPASPPSAAQHEKRSRKDEEPRRYNHKRRRLAGEDDTDRDIRLAREDAQLADGTRAELSRSKTSDAPLEDGAGHINLFPSEAGRAPVEKNAEAETEATEKKRKYEDQYTMRPSNAAGFSQSVGKAPWYSSSGREAPTPESMPGKDVWGKEDPMRKQREMARLDANDPLAAMRKGVKQLRTVEQERKRWNEERSRELEALKAEGREPSFWRGSNSMHLQTDSGMTEAEKRVRIGIIGIGITVIGAVIAHGGTIRIRIRIHILILVLVHIVIIAITMKTGMMIGGHLADHRTNGVILL</sequence>
<evidence type="ECO:0000256" key="1">
    <source>
        <dbReference type="SAM" id="Coils"/>
    </source>
</evidence>
<feature type="region of interest" description="Disordered" evidence="2">
    <location>
        <begin position="15"/>
        <end position="211"/>
    </location>
</feature>
<feature type="compositionally biased region" description="Basic and acidic residues" evidence="2">
    <location>
        <begin position="72"/>
        <end position="85"/>
    </location>
</feature>
<organism evidence="5 6">
    <name type="scientific">Aspergillus glaucus CBS 516.65</name>
    <dbReference type="NCBI Taxonomy" id="1160497"/>
    <lineage>
        <taxon>Eukaryota</taxon>
        <taxon>Fungi</taxon>
        <taxon>Dikarya</taxon>
        <taxon>Ascomycota</taxon>
        <taxon>Pezizomycotina</taxon>
        <taxon>Eurotiomycetes</taxon>
        <taxon>Eurotiomycetidae</taxon>
        <taxon>Eurotiales</taxon>
        <taxon>Aspergillaceae</taxon>
        <taxon>Aspergillus</taxon>
        <taxon>Aspergillus subgen. Aspergillus</taxon>
    </lineage>
</organism>
<dbReference type="VEuPathDB" id="FungiDB:ASPGLDRAFT_33135"/>
<dbReference type="InterPro" id="IPR039875">
    <property type="entry name" value="LENG1-like"/>
</dbReference>
<dbReference type="RefSeq" id="XP_022404112.1">
    <property type="nucleotide sequence ID" value="XM_022544267.1"/>
</dbReference>
<feature type="compositionally biased region" description="Pro residues" evidence="2">
    <location>
        <begin position="58"/>
        <end position="67"/>
    </location>
</feature>